<dbReference type="InterPro" id="IPR053208">
    <property type="entry name" value="GMC_Oxidoreductase_CD"/>
</dbReference>
<dbReference type="InterPro" id="IPR036188">
    <property type="entry name" value="FAD/NAD-bd_sf"/>
</dbReference>
<dbReference type="InterPro" id="IPR000172">
    <property type="entry name" value="GMC_OxRdtase_N"/>
</dbReference>
<evidence type="ECO:0000256" key="3">
    <source>
        <dbReference type="SAM" id="MobiDB-lite"/>
    </source>
</evidence>
<keyword evidence="8" id="KW-1185">Reference proteome</keyword>
<sequence>MRFSTLFSSAALMYQAASAASVEYKDADTGITFQQWTDKSSKFTFGMALPKNPTTDFIGQIIAPISEGYASVSMGSLMAKKLLVVAWPNDGKVLTSVRQADGYTSPGLLDDDTVALKPIEKGISVTADSFTYTFLCKGCIKTDGTTFKASDAGAVLGFALSTTALDTPTDATSALNYHGAGFGGFSVDAASAQSADYETWAKMATDDTTAAPGGSTGAPAVGNFTTVISNMTYDYIVVGGGASGLIVAERLVESKKSVLLLEQGKASLYSSGGRSTMDWNSTISQYDVPAMAYHLTTAKDTSAYCTDTASMAGCILGGGTVINAQMFVRPQPADFDDKWPTGWKWQDVQSSAEKLYERTPGTLNPTKDMKRVDQGAWDVLSKWFSGLGFTEIDAIKEPGKKQAVFTHPPLMVTDGERAGPVRDYLPLAQANPNFKLQLNTKVVRVVRDGKTVTGIEVQSGPATRQIINLKTNGAVILAAGALTTPRLLVNSGIGPSEQIETVASGSQGLTMPSKDQWLNLPVGENLKDHPIFTVTVKTKQPLAALTATDFTEPSQENIDLFAQGSGLLAQSGQRFIFWDSVKGSDGVERYVQGTCAATADDTLKIKVYLTHGATSSGSLTVTSSGATKLVSEPYLKTAGDKEAIQSFMQKLIDYAAKPNSTISIPNNATAKSLTSEYISGSHFVGSAIMGTENDGSSVVDTDTKVWGTENLFVVDGSIHPDLPTGNTQAIIMVAAEHAAAKILGNGSGVVSPVVPSNGTIVSPPTAPVATPVTTPVAPKKPSGCSATRQQRRARRARRHF</sequence>
<feature type="compositionally biased region" description="Basic residues" evidence="3">
    <location>
        <begin position="789"/>
        <end position="800"/>
    </location>
</feature>
<dbReference type="SUPFAM" id="SSF54373">
    <property type="entry name" value="FAD-linked reductases, C-terminal domain"/>
    <property type="match status" value="1"/>
</dbReference>
<dbReference type="PANTHER" id="PTHR47190">
    <property type="entry name" value="DEHYDROGENASE, PUTATIVE-RELATED"/>
    <property type="match status" value="1"/>
</dbReference>
<dbReference type="AlphaFoldDB" id="A0A8H5T345"/>
<keyword evidence="2" id="KW-0285">Flavoprotein</keyword>
<dbReference type="SUPFAM" id="SSF49344">
    <property type="entry name" value="CBD9-like"/>
    <property type="match status" value="1"/>
</dbReference>
<dbReference type="Gene3D" id="3.50.50.60">
    <property type="entry name" value="FAD/NAD(P)-binding domain"/>
    <property type="match status" value="1"/>
</dbReference>
<comment type="caution">
    <text evidence="7">The sequence shown here is derived from an EMBL/GenBank/DDBJ whole genome shotgun (WGS) entry which is preliminary data.</text>
</comment>
<dbReference type="SUPFAM" id="SSF51905">
    <property type="entry name" value="FAD/NAD(P)-binding domain"/>
    <property type="match status" value="1"/>
</dbReference>
<dbReference type="PANTHER" id="PTHR47190:SF4">
    <property type="entry name" value="DEHYDROGENASE, PUTATIVE-RELATED"/>
    <property type="match status" value="1"/>
</dbReference>
<keyword evidence="2" id="KW-0274">FAD</keyword>
<comment type="similarity">
    <text evidence="1 2">Belongs to the GMC oxidoreductase family.</text>
</comment>
<dbReference type="OrthoDB" id="413885at2759"/>
<evidence type="ECO:0000256" key="2">
    <source>
        <dbReference type="RuleBase" id="RU003968"/>
    </source>
</evidence>
<evidence type="ECO:0000259" key="5">
    <source>
        <dbReference type="PROSITE" id="PS00623"/>
    </source>
</evidence>
<gene>
    <name evidence="7" type="ORF">FHETE_8464</name>
</gene>
<organism evidence="7 8">
    <name type="scientific">Fusarium heterosporum</name>
    <dbReference type="NCBI Taxonomy" id="42747"/>
    <lineage>
        <taxon>Eukaryota</taxon>
        <taxon>Fungi</taxon>
        <taxon>Dikarya</taxon>
        <taxon>Ascomycota</taxon>
        <taxon>Pezizomycotina</taxon>
        <taxon>Sordariomycetes</taxon>
        <taxon>Hypocreomycetidae</taxon>
        <taxon>Hypocreales</taxon>
        <taxon>Nectriaceae</taxon>
        <taxon>Fusarium</taxon>
        <taxon>Fusarium heterosporum species complex</taxon>
    </lineage>
</organism>
<dbReference type="PROSITE" id="PS00623">
    <property type="entry name" value="GMC_OXRED_1"/>
    <property type="match status" value="1"/>
</dbReference>
<dbReference type="CDD" id="cd09630">
    <property type="entry name" value="CDH_like_cytochrome"/>
    <property type="match status" value="1"/>
</dbReference>
<dbReference type="Pfam" id="PF00732">
    <property type="entry name" value="GMC_oxred_N"/>
    <property type="match status" value="1"/>
</dbReference>
<evidence type="ECO:0000313" key="8">
    <source>
        <dbReference type="Proteomes" id="UP000567885"/>
    </source>
</evidence>
<dbReference type="PROSITE" id="PS00624">
    <property type="entry name" value="GMC_OXRED_2"/>
    <property type="match status" value="1"/>
</dbReference>
<reference evidence="7 8" key="1">
    <citation type="submission" date="2020-05" db="EMBL/GenBank/DDBJ databases">
        <title>Identification and distribution of gene clusters putatively required for synthesis of sphingolipid metabolism inhibitors in phylogenetically diverse species of the filamentous fungus Fusarium.</title>
        <authorList>
            <person name="Kim H.-S."/>
            <person name="Busman M."/>
            <person name="Brown D.W."/>
            <person name="Divon H."/>
            <person name="Uhlig S."/>
            <person name="Proctor R.H."/>
        </authorList>
    </citation>
    <scope>NUCLEOTIDE SEQUENCE [LARGE SCALE GENOMIC DNA]</scope>
    <source>
        <strain evidence="7 8">NRRL 20693</strain>
    </source>
</reference>
<feature type="chain" id="PRO_5034106232" evidence="4">
    <location>
        <begin position="20"/>
        <end position="800"/>
    </location>
</feature>
<dbReference type="Proteomes" id="UP000567885">
    <property type="component" value="Unassembled WGS sequence"/>
</dbReference>
<feature type="domain" description="Glucose-methanol-choline oxidoreductase N-terminal" evidence="5">
    <location>
        <begin position="313"/>
        <end position="336"/>
    </location>
</feature>
<dbReference type="GO" id="GO:0016614">
    <property type="term" value="F:oxidoreductase activity, acting on CH-OH group of donors"/>
    <property type="evidence" value="ECO:0007669"/>
    <property type="project" value="InterPro"/>
</dbReference>
<dbReference type="Pfam" id="PF16010">
    <property type="entry name" value="CDH-cyt"/>
    <property type="match status" value="1"/>
</dbReference>
<feature type="signal peptide" evidence="4">
    <location>
        <begin position="1"/>
        <end position="19"/>
    </location>
</feature>
<proteinExistence type="inferred from homology"/>
<name>A0A8H5T345_FUSHE</name>
<feature type="compositionally biased region" description="Low complexity" evidence="3">
    <location>
        <begin position="767"/>
        <end position="781"/>
    </location>
</feature>
<evidence type="ECO:0000256" key="4">
    <source>
        <dbReference type="SAM" id="SignalP"/>
    </source>
</evidence>
<evidence type="ECO:0000256" key="1">
    <source>
        <dbReference type="ARBA" id="ARBA00010790"/>
    </source>
</evidence>
<dbReference type="EMBL" id="JAAGWQ010000180">
    <property type="protein sequence ID" value="KAF5661402.1"/>
    <property type="molecule type" value="Genomic_DNA"/>
</dbReference>
<evidence type="ECO:0000313" key="7">
    <source>
        <dbReference type="EMBL" id="KAF5661402.1"/>
    </source>
</evidence>
<dbReference type="InterPro" id="IPR015920">
    <property type="entry name" value="Cellobiose_DH-like_cyt"/>
</dbReference>
<dbReference type="Gene3D" id="2.60.40.1210">
    <property type="entry name" value="Cellobiose dehydrogenase, cytochrome domain"/>
    <property type="match status" value="1"/>
</dbReference>
<feature type="domain" description="Glucose-methanol-choline oxidoreductase N-terminal" evidence="6">
    <location>
        <begin position="480"/>
        <end position="494"/>
    </location>
</feature>
<accession>A0A8H5T345</accession>
<dbReference type="GO" id="GO:0050660">
    <property type="term" value="F:flavin adenine dinucleotide binding"/>
    <property type="evidence" value="ECO:0007669"/>
    <property type="project" value="InterPro"/>
</dbReference>
<feature type="region of interest" description="Disordered" evidence="3">
    <location>
        <begin position="765"/>
        <end position="800"/>
    </location>
</feature>
<keyword evidence="4" id="KW-0732">Signal</keyword>
<evidence type="ECO:0000259" key="6">
    <source>
        <dbReference type="PROSITE" id="PS00624"/>
    </source>
</evidence>
<protein>
    <submittedName>
        <fullName evidence="7">Cellobiose dehydrogenase</fullName>
    </submittedName>
</protein>
<dbReference type="Gene3D" id="3.30.410.10">
    <property type="entry name" value="Cholesterol Oxidase, domain 2"/>
    <property type="match status" value="1"/>
</dbReference>
<dbReference type="InterPro" id="IPR007867">
    <property type="entry name" value="GMC_OxRtase_C"/>
</dbReference>
<dbReference type="Pfam" id="PF05199">
    <property type="entry name" value="GMC_oxred_C"/>
    <property type="match status" value="1"/>
</dbReference>